<dbReference type="GO" id="GO:0033306">
    <property type="term" value="P:phytol metabolic process"/>
    <property type="evidence" value="ECO:0007669"/>
    <property type="project" value="TreeGrafter"/>
</dbReference>
<evidence type="ECO:0000256" key="12">
    <source>
        <dbReference type="ARBA" id="ARBA00038622"/>
    </source>
</evidence>
<keyword evidence="4" id="KW-0597">Phosphoprotein</keyword>
<evidence type="ECO:0000256" key="20">
    <source>
        <dbReference type="ARBA" id="ARBA00049559"/>
    </source>
</evidence>
<comment type="catalytic activity">
    <reaction evidence="18">
        <text>a (2E)-enoyl-CoA + NADPH + H(+) = a 2,3-saturated acyl-CoA + NADP(+)</text>
        <dbReference type="Rhea" id="RHEA:33763"/>
        <dbReference type="ChEBI" id="CHEBI:15378"/>
        <dbReference type="ChEBI" id="CHEBI:57783"/>
        <dbReference type="ChEBI" id="CHEBI:58349"/>
        <dbReference type="ChEBI" id="CHEBI:58856"/>
        <dbReference type="ChEBI" id="CHEBI:65111"/>
        <dbReference type="EC" id="1.3.1.38"/>
    </reaction>
    <physiologicalReaction direction="left-to-right" evidence="18">
        <dbReference type="Rhea" id="RHEA:33764"/>
    </physiologicalReaction>
</comment>
<evidence type="ECO:0000256" key="13">
    <source>
        <dbReference type="ARBA" id="ARBA00038849"/>
    </source>
</evidence>
<evidence type="ECO:0000256" key="15">
    <source>
        <dbReference type="ARBA" id="ARBA00047570"/>
    </source>
</evidence>
<comment type="pathway">
    <text evidence="2">Lipid metabolism; fatty acid biosynthesis.</text>
</comment>
<evidence type="ECO:0000256" key="19">
    <source>
        <dbReference type="ARBA" id="ARBA00049386"/>
    </source>
</evidence>
<evidence type="ECO:0000256" key="17">
    <source>
        <dbReference type="ARBA" id="ARBA00049108"/>
    </source>
</evidence>
<comment type="subcellular location">
    <subcellularLocation>
        <location evidence="1">Peroxisome</location>
    </subcellularLocation>
</comment>
<keyword evidence="6" id="KW-0521">NADP</keyword>
<dbReference type="PRINTS" id="PR00081">
    <property type="entry name" value="GDHRDH"/>
</dbReference>
<organism evidence="21 22">
    <name type="scientific">Chelydra serpentina</name>
    <name type="common">Snapping turtle</name>
    <name type="synonym">Testudo serpentina</name>
    <dbReference type="NCBI Taxonomy" id="8475"/>
    <lineage>
        <taxon>Eukaryota</taxon>
        <taxon>Metazoa</taxon>
        <taxon>Chordata</taxon>
        <taxon>Craniata</taxon>
        <taxon>Vertebrata</taxon>
        <taxon>Euteleostomi</taxon>
        <taxon>Archelosauria</taxon>
        <taxon>Testudinata</taxon>
        <taxon>Testudines</taxon>
        <taxon>Cryptodira</taxon>
        <taxon>Durocryptodira</taxon>
        <taxon>Americhelydia</taxon>
        <taxon>Chelydroidea</taxon>
        <taxon>Chelydridae</taxon>
        <taxon>Chelydra</taxon>
    </lineage>
</organism>
<comment type="catalytic activity">
    <reaction evidence="15">
        <text>(2E)-dodecenoyl-CoA + NADPH + H(+) = dodecanoyl-CoA + NADP(+)</text>
        <dbReference type="Rhea" id="RHEA:44964"/>
        <dbReference type="ChEBI" id="CHEBI:15378"/>
        <dbReference type="ChEBI" id="CHEBI:57330"/>
        <dbReference type="ChEBI" id="CHEBI:57375"/>
        <dbReference type="ChEBI" id="CHEBI:57783"/>
        <dbReference type="ChEBI" id="CHEBI:58349"/>
    </reaction>
    <physiologicalReaction direction="left-to-right" evidence="15">
        <dbReference type="Rhea" id="RHEA:44965"/>
    </physiologicalReaction>
</comment>
<keyword evidence="5" id="KW-0276">Fatty acid metabolism</keyword>
<name>A0A8T1SNH3_CHESE</name>
<keyword evidence="9" id="KW-0576">Peroxisome</keyword>
<dbReference type="PANTHER" id="PTHR24317:SF7">
    <property type="entry name" value="PEROXISOMAL TRANS-2-ENOYL-COA REDUCTASE"/>
    <property type="match status" value="1"/>
</dbReference>
<dbReference type="InterPro" id="IPR052388">
    <property type="entry name" value="Peroxisomal_t2-enoyl-CoA_red"/>
</dbReference>
<dbReference type="GO" id="GO:0006633">
    <property type="term" value="P:fatty acid biosynthetic process"/>
    <property type="evidence" value="ECO:0007669"/>
    <property type="project" value="UniProtKB-KW"/>
</dbReference>
<dbReference type="Pfam" id="PF13561">
    <property type="entry name" value="adh_short_C2"/>
    <property type="match status" value="1"/>
</dbReference>
<reference evidence="21 22" key="1">
    <citation type="journal article" date="2020" name="G3 (Bethesda)">
        <title>Draft Genome of the Common Snapping Turtle, Chelydra serpentina, a Model for Phenotypic Plasticity in Reptiles.</title>
        <authorList>
            <person name="Das D."/>
            <person name="Singh S.K."/>
            <person name="Bierstedt J."/>
            <person name="Erickson A."/>
            <person name="Galli G.L.J."/>
            <person name="Crossley D.A. 2nd"/>
            <person name="Rhen T."/>
        </authorList>
    </citation>
    <scope>NUCLEOTIDE SEQUENCE [LARGE SCALE GENOMIC DNA]</scope>
    <source>
        <strain evidence="21">KW</strain>
    </source>
</reference>
<evidence type="ECO:0000256" key="8">
    <source>
        <dbReference type="ARBA" id="ARBA00023098"/>
    </source>
</evidence>
<dbReference type="PANTHER" id="PTHR24317">
    <property type="entry name" value="PEROXISOMAL TRANS-2-ENOYL-COA REDUCTASE"/>
    <property type="match status" value="1"/>
</dbReference>
<feature type="non-terminal residue" evidence="21">
    <location>
        <position position="318"/>
    </location>
</feature>
<comment type="catalytic activity">
    <reaction evidence="17">
        <text>(2E)-hexenoyl-CoA + NADPH + H(+) = hexanoyl-CoA + NADP(+)</text>
        <dbReference type="Rhea" id="RHEA:44956"/>
        <dbReference type="ChEBI" id="CHEBI:15378"/>
        <dbReference type="ChEBI" id="CHEBI:57783"/>
        <dbReference type="ChEBI" id="CHEBI:58349"/>
        <dbReference type="ChEBI" id="CHEBI:62077"/>
        <dbReference type="ChEBI" id="CHEBI:62620"/>
    </reaction>
    <physiologicalReaction direction="left-to-right" evidence="17">
        <dbReference type="Rhea" id="RHEA:44957"/>
    </physiologicalReaction>
</comment>
<sequence>IRGCVLGGGCAKMAAPGRGACCGVLAAGLFRNQVAIVTGGGTGIGKAISADLLGLGCNVVIASRKLDRLQAAAKELAAKISSSNPVKVTPIQCNIRREEEVEALVKSTLDLHGRIDFLVNNGGGQFPSPTEAISSKGWNAVIETNLTGTFYCCKAVYNAWMREHGGAIVNIVANMWKGFPGMSHTGAARAAVDNLTKSLAIEWAHSGVRINSVAPGVIFSETAVANYKELGEEMFKNYIQMIPARRLGIPEEVSPTVCFLLSLAASFITGETVKVDAGQSLYSSTWEIPDHNRWPPAPEGDNSKALRKMLSGKTASKL</sequence>
<dbReference type="InterPro" id="IPR002347">
    <property type="entry name" value="SDR_fam"/>
</dbReference>
<comment type="catalytic activity">
    <reaction evidence="19">
        <text>(2E)-decenoyl-CoA + NADPH + H(+) = decanoyl-CoA + NADP(+)</text>
        <dbReference type="Rhea" id="RHEA:44960"/>
        <dbReference type="ChEBI" id="CHEBI:15378"/>
        <dbReference type="ChEBI" id="CHEBI:57783"/>
        <dbReference type="ChEBI" id="CHEBI:58349"/>
        <dbReference type="ChEBI" id="CHEBI:61406"/>
        <dbReference type="ChEBI" id="CHEBI:61430"/>
    </reaction>
    <physiologicalReaction direction="left-to-right" evidence="19">
        <dbReference type="Rhea" id="RHEA:44961"/>
    </physiologicalReaction>
</comment>
<keyword evidence="7" id="KW-0560">Oxidoreductase</keyword>
<comment type="catalytic activity">
    <reaction evidence="20">
        <text>(2E)-octenoyl-CoA + NADPH + H(+) = octanoyl-CoA + NADP(+)</text>
        <dbReference type="Rhea" id="RHEA:44952"/>
        <dbReference type="ChEBI" id="CHEBI:15378"/>
        <dbReference type="ChEBI" id="CHEBI:57386"/>
        <dbReference type="ChEBI" id="CHEBI:57783"/>
        <dbReference type="ChEBI" id="CHEBI:58349"/>
        <dbReference type="ChEBI" id="CHEBI:62242"/>
    </reaction>
    <physiologicalReaction direction="left-to-right" evidence="20">
        <dbReference type="Rhea" id="RHEA:44953"/>
    </physiologicalReaction>
</comment>
<comment type="subunit">
    <text evidence="12">Interacts with PEX5, probably required to target it into peroxisomes.</text>
</comment>
<evidence type="ECO:0000256" key="16">
    <source>
        <dbReference type="ARBA" id="ARBA00048686"/>
    </source>
</evidence>
<gene>
    <name evidence="21" type="primary">PECR</name>
    <name evidence="21" type="ORF">G0U57_004152</name>
</gene>
<evidence type="ECO:0000256" key="11">
    <source>
        <dbReference type="ARBA" id="ARBA00037124"/>
    </source>
</evidence>
<evidence type="ECO:0000256" key="2">
    <source>
        <dbReference type="ARBA" id="ARBA00005194"/>
    </source>
</evidence>
<evidence type="ECO:0000256" key="4">
    <source>
        <dbReference type="ARBA" id="ARBA00022553"/>
    </source>
</evidence>
<dbReference type="OrthoDB" id="417891at2759"/>
<evidence type="ECO:0000256" key="18">
    <source>
        <dbReference type="ARBA" id="ARBA00049251"/>
    </source>
</evidence>
<dbReference type="PRINTS" id="PR00080">
    <property type="entry name" value="SDRFAMILY"/>
</dbReference>
<dbReference type="Gene3D" id="3.40.50.720">
    <property type="entry name" value="NAD(P)-binding Rossmann-like Domain"/>
    <property type="match status" value="1"/>
</dbReference>
<dbReference type="AlphaFoldDB" id="A0A8T1SNH3"/>
<dbReference type="SUPFAM" id="SSF51735">
    <property type="entry name" value="NAD(P)-binding Rossmann-fold domains"/>
    <property type="match status" value="1"/>
</dbReference>
<keyword evidence="22" id="KW-1185">Reference proteome</keyword>
<dbReference type="EC" id="1.3.1.38" evidence="13"/>
<keyword evidence="10" id="KW-0275">Fatty acid biosynthesis</keyword>
<evidence type="ECO:0000256" key="14">
    <source>
        <dbReference type="ARBA" id="ARBA00041063"/>
    </source>
</evidence>
<evidence type="ECO:0000256" key="1">
    <source>
        <dbReference type="ARBA" id="ARBA00004275"/>
    </source>
</evidence>
<dbReference type="InterPro" id="IPR036291">
    <property type="entry name" value="NAD(P)-bd_dom_sf"/>
</dbReference>
<comment type="catalytic activity">
    <reaction evidence="16">
        <text>(2E)-tetradecenoyl-CoA + NADPH + H(+) = tetradecanoyl-CoA + NADP(+)</text>
        <dbReference type="Rhea" id="RHEA:44968"/>
        <dbReference type="ChEBI" id="CHEBI:15378"/>
        <dbReference type="ChEBI" id="CHEBI:57385"/>
        <dbReference type="ChEBI" id="CHEBI:57783"/>
        <dbReference type="ChEBI" id="CHEBI:58349"/>
        <dbReference type="ChEBI" id="CHEBI:61405"/>
    </reaction>
    <physiologicalReaction direction="left-to-right" evidence="16">
        <dbReference type="Rhea" id="RHEA:44969"/>
    </physiologicalReaction>
</comment>
<evidence type="ECO:0000256" key="10">
    <source>
        <dbReference type="ARBA" id="ARBA00023160"/>
    </source>
</evidence>
<comment type="caution">
    <text evidence="21">The sequence shown here is derived from an EMBL/GenBank/DDBJ whole genome shotgun (WGS) entry which is preliminary data.</text>
</comment>
<proteinExistence type="predicted"/>
<evidence type="ECO:0000256" key="5">
    <source>
        <dbReference type="ARBA" id="ARBA00022832"/>
    </source>
</evidence>
<evidence type="ECO:0000256" key="3">
    <source>
        <dbReference type="ARBA" id="ARBA00022516"/>
    </source>
</evidence>
<keyword evidence="3" id="KW-0444">Lipid biosynthesis</keyword>
<evidence type="ECO:0000256" key="9">
    <source>
        <dbReference type="ARBA" id="ARBA00023140"/>
    </source>
</evidence>
<keyword evidence="8" id="KW-0443">Lipid metabolism</keyword>
<accession>A0A8T1SNH3</accession>
<comment type="function">
    <text evidence="11">Participates in chain elongation of fatty acids. Catalyzes the reduction of trans-2-enoyl-CoAs of varying chain lengths from 6:1 to 16:1, having maximum activity with 10:1 CoA. Has no 2,4-dienoyl-CoA reductase activity.</text>
</comment>
<dbReference type="GO" id="GO:0005777">
    <property type="term" value="C:peroxisome"/>
    <property type="evidence" value="ECO:0007669"/>
    <property type="project" value="UniProtKB-SubCell"/>
</dbReference>
<dbReference type="EMBL" id="JAHGAV010000155">
    <property type="protein sequence ID" value="KAG6930200.1"/>
    <property type="molecule type" value="Genomic_DNA"/>
</dbReference>
<dbReference type="GO" id="GO:0019166">
    <property type="term" value="F:trans-2-enoyl-CoA reductase (NADPH) activity"/>
    <property type="evidence" value="ECO:0007669"/>
    <property type="project" value="UniProtKB-EC"/>
</dbReference>
<evidence type="ECO:0000256" key="7">
    <source>
        <dbReference type="ARBA" id="ARBA00023002"/>
    </source>
</evidence>
<protein>
    <recommendedName>
        <fullName evidence="14">Peroxisomal trans-2-enoyl-CoA reductase</fullName>
        <ecNumber evidence="13">1.3.1.38</ecNumber>
    </recommendedName>
</protein>
<dbReference type="CDD" id="cd05369">
    <property type="entry name" value="TER_DECR_SDR_a"/>
    <property type="match status" value="1"/>
</dbReference>
<dbReference type="FunFam" id="3.40.50.720:FF:000335">
    <property type="entry name" value="Peroxisomal trans-2-enoyl-CoA reductase"/>
    <property type="match status" value="1"/>
</dbReference>
<evidence type="ECO:0000256" key="6">
    <source>
        <dbReference type="ARBA" id="ARBA00022857"/>
    </source>
</evidence>
<dbReference type="Proteomes" id="UP000765507">
    <property type="component" value="Unassembled WGS sequence"/>
</dbReference>
<evidence type="ECO:0000313" key="22">
    <source>
        <dbReference type="Proteomes" id="UP000765507"/>
    </source>
</evidence>
<evidence type="ECO:0000313" key="21">
    <source>
        <dbReference type="EMBL" id="KAG6930200.1"/>
    </source>
</evidence>